<dbReference type="OrthoDB" id="3450072at2"/>
<dbReference type="EC" id="2.1.1.77" evidence="3"/>
<dbReference type="Pfam" id="PF01135">
    <property type="entry name" value="PCMT"/>
    <property type="match status" value="1"/>
</dbReference>
<evidence type="ECO:0000313" key="12">
    <source>
        <dbReference type="EMBL" id="ABD12601.1"/>
    </source>
</evidence>
<keyword evidence="7" id="KW-0808">Transferase</keyword>
<name>Q2J7Z1_FRACC</name>
<dbReference type="GO" id="GO:0005737">
    <property type="term" value="C:cytoplasm"/>
    <property type="evidence" value="ECO:0007669"/>
    <property type="project" value="UniProtKB-SubCell"/>
</dbReference>
<dbReference type="InterPro" id="IPR000682">
    <property type="entry name" value="PCMT"/>
</dbReference>
<dbReference type="CDD" id="cd02440">
    <property type="entry name" value="AdoMet_MTases"/>
    <property type="match status" value="1"/>
</dbReference>
<dbReference type="Gene3D" id="3.40.50.150">
    <property type="entry name" value="Vaccinia Virus protein VP39"/>
    <property type="match status" value="1"/>
</dbReference>
<sequence>MSVRRVNREDFIPDEIWVRDEDGFFLVPLRRQDDPQRWSELCRGDDGITTQVDDGTGRYDGRGVIPTSSSSAPWVMARMLDLLDVRDGMNVLEIGTGTGYNAALLAERTPTGQVTTIEIDPGIAGHARAALARIGRPVTVVVGDGAAGFPDRAPYDRIIATASVVTVPYPWITQTRPGGRIVLPFTSEFGGALLSLTVADGTASGHFHDDAGFMRLRGQRADRPVWWLGEDDADVRTTCRYLDEPFADAAAGFAVGLWLPGCTTGQIEEGGPARTLLLSHAASHSWASLTAGSDGQSDGHEVTQYGPRRLWDELEMAYDWWVNAGRPSCARFGLTVTPDGQTSWLDYPERVIPAS</sequence>
<dbReference type="SUPFAM" id="SSF53335">
    <property type="entry name" value="S-adenosyl-L-methionine-dependent methyltransferases"/>
    <property type="match status" value="1"/>
</dbReference>
<dbReference type="Proteomes" id="UP000001937">
    <property type="component" value="Chromosome"/>
</dbReference>
<evidence type="ECO:0000256" key="10">
    <source>
        <dbReference type="ARBA" id="ARBA00031323"/>
    </source>
</evidence>
<dbReference type="GO" id="GO:0004719">
    <property type="term" value="F:protein-L-isoaspartate (D-aspartate) O-methyltransferase activity"/>
    <property type="evidence" value="ECO:0007669"/>
    <property type="project" value="UniProtKB-EC"/>
</dbReference>
<accession>Q2J7Z1</accession>
<evidence type="ECO:0000256" key="6">
    <source>
        <dbReference type="ARBA" id="ARBA00022603"/>
    </source>
</evidence>
<evidence type="ECO:0000256" key="9">
    <source>
        <dbReference type="ARBA" id="ARBA00030757"/>
    </source>
</evidence>
<reference evidence="12 13" key="1">
    <citation type="journal article" date="2007" name="Genome Res.">
        <title>Genome characteristics of facultatively symbiotic Frankia sp. strains reflect host range and host plant biogeography.</title>
        <authorList>
            <person name="Normand P."/>
            <person name="Lapierre P."/>
            <person name="Tisa L.S."/>
            <person name="Gogarten J.P."/>
            <person name="Alloisio N."/>
            <person name="Bagnarol E."/>
            <person name="Bassi C.A."/>
            <person name="Berry A.M."/>
            <person name="Bickhart D.M."/>
            <person name="Choisne N."/>
            <person name="Couloux A."/>
            <person name="Cournoyer B."/>
            <person name="Cruveiller S."/>
            <person name="Daubin V."/>
            <person name="Demange N."/>
            <person name="Francino M.P."/>
            <person name="Goltsman E."/>
            <person name="Huang Y."/>
            <person name="Kopp O.R."/>
            <person name="Labarre L."/>
            <person name="Lapidus A."/>
            <person name="Lavire C."/>
            <person name="Marechal J."/>
            <person name="Martinez M."/>
            <person name="Mastronunzio J.E."/>
            <person name="Mullin B.C."/>
            <person name="Niemann J."/>
            <person name="Pujic P."/>
            <person name="Rawnsley T."/>
            <person name="Rouy Z."/>
            <person name="Schenowitz C."/>
            <person name="Sellstedt A."/>
            <person name="Tavares F."/>
            <person name="Tomkins J.P."/>
            <person name="Vallenet D."/>
            <person name="Valverde C."/>
            <person name="Wall L.G."/>
            <person name="Wang Y."/>
            <person name="Medigue C."/>
            <person name="Benson D.R."/>
        </authorList>
    </citation>
    <scope>NUCLEOTIDE SEQUENCE [LARGE SCALE GENOMIC DNA]</scope>
    <source>
        <strain evidence="13">DSM 45818 / CECT 9043 / CcI3</strain>
    </source>
</reference>
<evidence type="ECO:0000256" key="3">
    <source>
        <dbReference type="ARBA" id="ARBA00011890"/>
    </source>
</evidence>
<dbReference type="KEGG" id="fra:Francci3_3244"/>
<comment type="similarity">
    <text evidence="2">Belongs to the methyltransferase superfamily. L-isoaspartyl/D-aspartyl protein methyltransferase family.</text>
</comment>
<keyword evidence="6" id="KW-0489">Methyltransferase</keyword>
<dbReference type="EMBL" id="CP000249">
    <property type="protein sequence ID" value="ABD12601.1"/>
    <property type="molecule type" value="Genomic_DNA"/>
</dbReference>
<dbReference type="HOGENOM" id="CLU_037629_0_1_11"/>
<comment type="subcellular location">
    <subcellularLocation>
        <location evidence="1">Cytoplasm</location>
    </subcellularLocation>
</comment>
<evidence type="ECO:0000256" key="5">
    <source>
        <dbReference type="ARBA" id="ARBA00022490"/>
    </source>
</evidence>
<gene>
    <name evidence="12" type="ordered locus">Francci3_3244</name>
</gene>
<evidence type="ECO:0000256" key="11">
    <source>
        <dbReference type="ARBA" id="ARBA00031350"/>
    </source>
</evidence>
<keyword evidence="13" id="KW-1185">Reference proteome</keyword>
<dbReference type="AlphaFoldDB" id="Q2J7Z1"/>
<protein>
    <recommendedName>
        <fullName evidence="4">Protein-L-isoaspartate O-methyltransferase</fullName>
        <ecNumber evidence="3">2.1.1.77</ecNumber>
    </recommendedName>
    <alternativeName>
        <fullName evidence="11">L-isoaspartyl protein carboxyl methyltransferase</fullName>
    </alternativeName>
    <alternativeName>
        <fullName evidence="9">Protein L-isoaspartyl methyltransferase</fullName>
    </alternativeName>
    <alternativeName>
        <fullName evidence="10">Protein-beta-aspartate methyltransferase</fullName>
    </alternativeName>
</protein>
<keyword evidence="5" id="KW-0963">Cytoplasm</keyword>
<keyword evidence="8" id="KW-0949">S-adenosyl-L-methionine</keyword>
<dbReference type="eggNOG" id="COG2518">
    <property type="taxonomic scope" value="Bacteria"/>
</dbReference>
<dbReference type="InterPro" id="IPR029063">
    <property type="entry name" value="SAM-dependent_MTases_sf"/>
</dbReference>
<evidence type="ECO:0000256" key="8">
    <source>
        <dbReference type="ARBA" id="ARBA00022691"/>
    </source>
</evidence>
<dbReference type="GO" id="GO:0032259">
    <property type="term" value="P:methylation"/>
    <property type="evidence" value="ECO:0007669"/>
    <property type="project" value="UniProtKB-KW"/>
</dbReference>
<dbReference type="PANTHER" id="PTHR11579">
    <property type="entry name" value="PROTEIN-L-ISOASPARTATE O-METHYLTRANSFERASE"/>
    <property type="match status" value="1"/>
</dbReference>
<dbReference type="PROSITE" id="PS01279">
    <property type="entry name" value="PCMT"/>
    <property type="match status" value="1"/>
</dbReference>
<evidence type="ECO:0000256" key="4">
    <source>
        <dbReference type="ARBA" id="ARBA00013346"/>
    </source>
</evidence>
<evidence type="ECO:0000256" key="2">
    <source>
        <dbReference type="ARBA" id="ARBA00005369"/>
    </source>
</evidence>
<dbReference type="PANTHER" id="PTHR11579:SF0">
    <property type="entry name" value="PROTEIN-L-ISOASPARTATE(D-ASPARTATE) O-METHYLTRANSFERASE"/>
    <property type="match status" value="1"/>
</dbReference>
<proteinExistence type="inferred from homology"/>
<evidence type="ECO:0000313" key="13">
    <source>
        <dbReference type="Proteomes" id="UP000001937"/>
    </source>
</evidence>
<organism evidence="12 13">
    <name type="scientific">Frankia casuarinae (strain DSM 45818 / CECT 9043 / HFP020203 / CcI3)</name>
    <dbReference type="NCBI Taxonomy" id="106370"/>
    <lineage>
        <taxon>Bacteria</taxon>
        <taxon>Bacillati</taxon>
        <taxon>Actinomycetota</taxon>
        <taxon>Actinomycetes</taxon>
        <taxon>Frankiales</taxon>
        <taxon>Frankiaceae</taxon>
        <taxon>Frankia</taxon>
    </lineage>
</organism>
<evidence type="ECO:0000256" key="1">
    <source>
        <dbReference type="ARBA" id="ARBA00004496"/>
    </source>
</evidence>
<evidence type="ECO:0000256" key="7">
    <source>
        <dbReference type="ARBA" id="ARBA00022679"/>
    </source>
</evidence>
<dbReference type="PhylomeDB" id="Q2J7Z1"/>